<organism evidence="2 3">
    <name type="scientific">Riemerella columbipharyngis</name>
    <dbReference type="NCBI Taxonomy" id="1071918"/>
    <lineage>
        <taxon>Bacteria</taxon>
        <taxon>Pseudomonadati</taxon>
        <taxon>Bacteroidota</taxon>
        <taxon>Flavobacteriia</taxon>
        <taxon>Flavobacteriales</taxon>
        <taxon>Weeksellaceae</taxon>
        <taxon>Riemerella</taxon>
    </lineage>
</organism>
<keyword evidence="3" id="KW-1185">Reference proteome</keyword>
<evidence type="ECO:0000313" key="3">
    <source>
        <dbReference type="Proteomes" id="UP000198517"/>
    </source>
</evidence>
<dbReference type="STRING" id="1071918.SAMN05421544_1248"/>
<evidence type="ECO:0000313" key="2">
    <source>
        <dbReference type="EMBL" id="SDE76748.1"/>
    </source>
</evidence>
<proteinExistence type="predicted"/>
<dbReference type="EMBL" id="FNAS01000024">
    <property type="protein sequence ID" value="SDE76748.1"/>
    <property type="molecule type" value="Genomic_DNA"/>
</dbReference>
<reference evidence="2 3" key="1">
    <citation type="submission" date="2016-10" db="EMBL/GenBank/DDBJ databases">
        <authorList>
            <person name="de Groot N.N."/>
        </authorList>
    </citation>
    <scope>NUCLEOTIDE SEQUENCE [LARGE SCALE GENOMIC DNA]</scope>
    <source>
        <strain evidence="2 3">DSM 24015</strain>
    </source>
</reference>
<evidence type="ECO:0008006" key="4">
    <source>
        <dbReference type="Google" id="ProtNLM"/>
    </source>
</evidence>
<dbReference type="RefSeq" id="WP_092737952.1">
    <property type="nucleotide sequence ID" value="NZ_FNAS01000024.1"/>
</dbReference>
<protein>
    <recommendedName>
        <fullName evidence="4">Mu-like prophage protein gp36</fullName>
    </recommendedName>
</protein>
<dbReference type="OrthoDB" id="881590at2"/>
<dbReference type="Proteomes" id="UP000198517">
    <property type="component" value="Unassembled WGS sequence"/>
</dbReference>
<feature type="compositionally biased region" description="Basic residues" evidence="1">
    <location>
        <begin position="128"/>
        <end position="138"/>
    </location>
</feature>
<evidence type="ECO:0000256" key="1">
    <source>
        <dbReference type="SAM" id="MobiDB-lite"/>
    </source>
</evidence>
<sequence length="138" mass="15723">MFLTKEDLTTNAPKSFIDILVATEDEALNGIIAEQIDIIKTNIGAYYDADKVFSAEGEARSKTVLYYLKALVFYHLMKRRKPGVLDPADYNEAMKWLEDISSGNRKADLPKKDEDEDGIPDDNPFLKLGRRKSYQNGW</sequence>
<dbReference type="AlphaFoldDB" id="A0A1G7FLM0"/>
<name>A0A1G7FLM0_9FLAO</name>
<gene>
    <name evidence="2" type="ORF">SAMN05421544_1248</name>
</gene>
<accession>A0A1G7FLM0</accession>
<dbReference type="InterPro" id="IPR009752">
    <property type="entry name" value="Phage_Mu_GpJ"/>
</dbReference>
<feature type="region of interest" description="Disordered" evidence="1">
    <location>
        <begin position="104"/>
        <end position="138"/>
    </location>
</feature>
<dbReference type="Pfam" id="PF07030">
    <property type="entry name" value="Phage_Mu_Gp36"/>
    <property type="match status" value="1"/>
</dbReference>